<reference evidence="2 3" key="1">
    <citation type="submission" date="2020-08" db="EMBL/GenBank/DDBJ databases">
        <title>Genomic Encyclopedia of Type Strains, Phase IV (KMG-IV): sequencing the most valuable type-strain genomes for metagenomic binning, comparative biology and taxonomic classification.</title>
        <authorList>
            <person name="Goeker M."/>
        </authorList>
    </citation>
    <scope>NUCLEOTIDE SEQUENCE [LARGE SCALE GENOMIC DNA]</scope>
    <source>
        <strain evidence="2 3">DSM 28760</strain>
    </source>
</reference>
<name>A0A7W5Z2K8_9HYPH</name>
<dbReference type="Proteomes" id="UP000537592">
    <property type="component" value="Unassembled WGS sequence"/>
</dbReference>
<proteinExistence type="predicted"/>
<accession>A0A7W5Z2K8</accession>
<dbReference type="RefSeq" id="WP_183750502.1">
    <property type="nucleotide sequence ID" value="NZ_JACICC010000001.1"/>
</dbReference>
<feature type="coiled-coil region" evidence="1">
    <location>
        <begin position="768"/>
        <end position="840"/>
    </location>
</feature>
<keyword evidence="1" id="KW-0175">Coiled coil</keyword>
<dbReference type="EMBL" id="JACICC010000001">
    <property type="protein sequence ID" value="MBB3808516.1"/>
    <property type="molecule type" value="Genomic_DNA"/>
</dbReference>
<protein>
    <submittedName>
        <fullName evidence="2">Uncharacterized protein</fullName>
    </submittedName>
</protein>
<evidence type="ECO:0000313" key="3">
    <source>
        <dbReference type="Proteomes" id="UP000537592"/>
    </source>
</evidence>
<comment type="caution">
    <text evidence="2">The sequence shown here is derived from an EMBL/GenBank/DDBJ whole genome shotgun (WGS) entry which is preliminary data.</text>
</comment>
<keyword evidence="3" id="KW-1185">Reference proteome</keyword>
<gene>
    <name evidence="2" type="ORF">FHS81_000570</name>
</gene>
<dbReference type="AlphaFoldDB" id="A0A7W5Z2K8"/>
<organism evidence="2 3">
    <name type="scientific">Pseudochelatococcus contaminans</name>
    <dbReference type="NCBI Taxonomy" id="1538103"/>
    <lineage>
        <taxon>Bacteria</taxon>
        <taxon>Pseudomonadati</taxon>
        <taxon>Pseudomonadota</taxon>
        <taxon>Alphaproteobacteria</taxon>
        <taxon>Hyphomicrobiales</taxon>
        <taxon>Chelatococcaceae</taxon>
        <taxon>Pseudochelatococcus</taxon>
    </lineage>
</organism>
<sequence length="866" mass="94262">MARVKTHELSAIMNTLNEKLRGKLSEHIKTPNHHANTSITSNYDIIYGLINREDVLKLAACLAVINDNKTGRTDLQSAIFKGGGAINFSECISDITGALNQSNTKVTTKTVSIAAQRIEDIGQIKEIIKDIKTKAGDAIKKTDPLACKLFDTFLAVALQSVPFVGNALSSISKTGIANTILAAGVTMAKTSAGNAINQNRHPDAIANSANLSFGFQGYTAGQRLVGEVREGQNVGNDLQWQLAGNAARAGIDLAEAVVREGASEVFEEGGTIRTALTTPLNTAALYKFISDRTEKKLGVAVSAAVNDEEFFKKILLNGQYNTFMQTQNNTGQFKKDLFNFQTRGIDRSKLEEAAAPVEDAFKETFSAKSGATIEKCLGAFSKKMVAYRNFVTVCIDSNFVSAMSGSISACKIEARNIGKFDLLNNDINAAAFIIMAAYLYKKVQSDTNLQQFIIKKRTEDNAVDNAILSSLHLSNQSQNSPLRISRLNSTETDDQLSARRKSFVDLKNTLNNAKGTGNQDIDINNIINEMTIRETKISSLLGRRAEIELENKRESKRSTLDNAAYRAMKPSFLAQPSGDDSGNTISWHELSSKSVGFIHDAKEAVLNEISLTFPQMAAAQVSEALSTLVAANIIISNVHSAIAANATIHIDPGAAILLSEIKMSSTALRAGEKPIRGFVKLYSKTFGIISDSKKDNLVKSNVYANAKVKNEANATGAKGELELHSLRFPKGTGINGLGGASVREVTRLYMFACTVIAYADIGSIVLGLAKWEDIRQFLNQAIKEINELTANISDEDLKEISSKEREIKNYNKENNAEDAKKKSEEKAKQAKLDIIKLKKANNESLTLREGWRDTRSKIKGLFGGKK</sequence>
<evidence type="ECO:0000313" key="2">
    <source>
        <dbReference type="EMBL" id="MBB3808516.1"/>
    </source>
</evidence>
<evidence type="ECO:0000256" key="1">
    <source>
        <dbReference type="SAM" id="Coils"/>
    </source>
</evidence>